<evidence type="ECO:0000313" key="2">
    <source>
        <dbReference type="EMBL" id="MFD1945280.1"/>
    </source>
</evidence>
<evidence type="ECO:0000313" key="3">
    <source>
        <dbReference type="Proteomes" id="UP001597351"/>
    </source>
</evidence>
<gene>
    <name evidence="2" type="ORF">ACFSDE_00610</name>
</gene>
<feature type="domain" description="TfoX N-terminal" evidence="1">
    <location>
        <begin position="19"/>
        <end position="101"/>
    </location>
</feature>
<protein>
    <submittedName>
        <fullName evidence="2">TfoX/Sxy family protein</fullName>
    </submittedName>
</protein>
<keyword evidence="3" id="KW-1185">Reference proteome</keyword>
<organism evidence="2 3">
    <name type="scientific">Nocardioides aestuarii</name>
    <dbReference type="NCBI Taxonomy" id="252231"/>
    <lineage>
        <taxon>Bacteria</taxon>
        <taxon>Bacillati</taxon>
        <taxon>Actinomycetota</taxon>
        <taxon>Actinomycetes</taxon>
        <taxon>Propionibacteriales</taxon>
        <taxon>Nocardioidaceae</taxon>
        <taxon>Nocardioides</taxon>
    </lineage>
</organism>
<dbReference type="Gene3D" id="3.30.1460.30">
    <property type="entry name" value="YgaC/TfoX-N like chaperone"/>
    <property type="match status" value="1"/>
</dbReference>
<evidence type="ECO:0000259" key="1">
    <source>
        <dbReference type="Pfam" id="PF04993"/>
    </source>
</evidence>
<dbReference type="SUPFAM" id="SSF159894">
    <property type="entry name" value="YgaC/TfoX-N like"/>
    <property type="match status" value="1"/>
</dbReference>
<name>A0ABW4THA5_9ACTN</name>
<proteinExistence type="predicted"/>
<dbReference type="RefSeq" id="WP_343915829.1">
    <property type="nucleotide sequence ID" value="NZ_BAAAJT010000002.1"/>
</dbReference>
<sequence length="116" mass="12176">MPYDDELAERIRSAIAAEPGVTEKKMFGGLGFMVDGHMAIAAASDGGAMLRVDPESSADLLARPGVTPMEMRGRAMTGWLHLDPASVATDESVAAYVATGVAYVRTLPPKGRVADL</sequence>
<comment type="caution">
    <text evidence="2">The sequence shown here is derived from an EMBL/GenBank/DDBJ whole genome shotgun (WGS) entry which is preliminary data.</text>
</comment>
<reference evidence="3" key="1">
    <citation type="journal article" date="2019" name="Int. J. Syst. Evol. Microbiol.">
        <title>The Global Catalogue of Microorganisms (GCM) 10K type strain sequencing project: providing services to taxonomists for standard genome sequencing and annotation.</title>
        <authorList>
            <consortium name="The Broad Institute Genomics Platform"/>
            <consortium name="The Broad Institute Genome Sequencing Center for Infectious Disease"/>
            <person name="Wu L."/>
            <person name="Ma J."/>
        </authorList>
    </citation>
    <scope>NUCLEOTIDE SEQUENCE [LARGE SCALE GENOMIC DNA]</scope>
    <source>
        <strain evidence="3">CGMCC 1.12477</strain>
    </source>
</reference>
<dbReference type="EMBL" id="JBHUGD010000001">
    <property type="protein sequence ID" value="MFD1945280.1"/>
    <property type="molecule type" value="Genomic_DNA"/>
</dbReference>
<accession>A0ABW4THA5</accession>
<dbReference type="Proteomes" id="UP001597351">
    <property type="component" value="Unassembled WGS sequence"/>
</dbReference>
<dbReference type="Pfam" id="PF04993">
    <property type="entry name" value="TfoX_N"/>
    <property type="match status" value="1"/>
</dbReference>
<dbReference type="InterPro" id="IPR007076">
    <property type="entry name" value="TfoX_N"/>
</dbReference>